<proteinExistence type="evidence at transcript level"/>
<organism evidence="14">
    <name type="scientific">Picea sitchensis</name>
    <name type="common">Sitka spruce</name>
    <name type="synonym">Pinus sitchensis</name>
    <dbReference type="NCBI Taxonomy" id="3332"/>
    <lineage>
        <taxon>Eukaryota</taxon>
        <taxon>Viridiplantae</taxon>
        <taxon>Streptophyta</taxon>
        <taxon>Embryophyta</taxon>
        <taxon>Tracheophyta</taxon>
        <taxon>Spermatophyta</taxon>
        <taxon>Pinopsida</taxon>
        <taxon>Pinidae</taxon>
        <taxon>Conifers I</taxon>
        <taxon>Pinales</taxon>
        <taxon>Pinaceae</taxon>
        <taxon>Picea</taxon>
    </lineage>
</organism>
<dbReference type="AlphaFoldDB" id="D5AC11"/>
<evidence type="ECO:0000256" key="7">
    <source>
        <dbReference type="ARBA" id="ARBA00022771"/>
    </source>
</evidence>
<evidence type="ECO:0000259" key="13">
    <source>
        <dbReference type="PROSITE" id="PS51081"/>
    </source>
</evidence>
<feature type="domain" description="SIAH-type" evidence="13">
    <location>
        <begin position="120"/>
        <end position="178"/>
    </location>
</feature>
<comment type="pathway">
    <text evidence="2">Protein modification; protein ubiquitination.</text>
</comment>
<dbReference type="Pfam" id="PF21362">
    <property type="entry name" value="Sina_RING"/>
    <property type="match status" value="1"/>
</dbReference>
<sequence length="293" mass="32236">MVKFSSGESSEEFTSPKRVKLSDCEGSSQVPNMGNNLNCSGAAAAAAAAVGSGKALIAAIDPDAFECSICMEPLSPPIFQCSNGHIACSSCCVMMDNRCPSCLKPTGKIRCLAIEKLIESMKVGCRYAHNGCRELVRYSQMTAHESKCIYAPYLCSVSGCSFSGPSTQFSHHFTSVHGACVIHFRYEAWFTVLLATDEQFCILEGEDMIFLLQNKMKPLGNIVYATCIGPASSEDHYSYQIEIKKGRRRLTMESVPRSIVGIHEIRQDFLLIPVETYEEDGHLTLELSFRHVI</sequence>
<feature type="domain" description="RING-type" evidence="12">
    <location>
        <begin position="67"/>
        <end position="102"/>
    </location>
</feature>
<accession>D5AC11</accession>
<keyword evidence="8" id="KW-0833">Ubl conjugation pathway</keyword>
<dbReference type="GO" id="GO:0016567">
    <property type="term" value="P:protein ubiquitination"/>
    <property type="evidence" value="ECO:0007669"/>
    <property type="project" value="UniProtKB-UniPathway"/>
</dbReference>
<dbReference type="InterPro" id="IPR018121">
    <property type="entry name" value="7-in-absentia-prot_TRAF-dom"/>
</dbReference>
<evidence type="ECO:0000256" key="10">
    <source>
        <dbReference type="ARBA" id="ARBA00024004"/>
    </source>
</evidence>
<dbReference type="Gene3D" id="2.60.210.10">
    <property type="entry name" value="Apoptosis, Tumor Necrosis Factor Receptor Associated Protein 2, Chain A"/>
    <property type="match status" value="1"/>
</dbReference>
<evidence type="ECO:0000256" key="8">
    <source>
        <dbReference type="ARBA" id="ARBA00022786"/>
    </source>
</evidence>
<dbReference type="UniPathway" id="UPA00143"/>
<keyword evidence="6" id="KW-0479">Metal-binding</keyword>
<evidence type="ECO:0000256" key="5">
    <source>
        <dbReference type="ARBA" id="ARBA00022679"/>
    </source>
</evidence>
<comment type="function">
    <text evidence="10">E3 ubiquitin-protein ligase that mediates ubiquitination and subsequent proteasomal degradation of target proteins. E3 ubiquitin ligases accept ubiquitin from an E2 ubiquitin-conjugating enzyme in the form of a thioester and then directly transfers the ubiquitin to targeted substrates. It probably triggers the ubiquitin-mediated degradation of different substrates.</text>
</comment>
<dbReference type="GO" id="GO:0006511">
    <property type="term" value="P:ubiquitin-dependent protein catabolic process"/>
    <property type="evidence" value="ECO:0007669"/>
    <property type="project" value="InterPro"/>
</dbReference>
<dbReference type="EMBL" id="BT123781">
    <property type="protein sequence ID" value="ADE77080.1"/>
    <property type="molecule type" value="mRNA"/>
</dbReference>
<dbReference type="OMA" id="AHESKCI"/>
<dbReference type="InterPro" id="IPR044286">
    <property type="entry name" value="SINL_plant"/>
</dbReference>
<dbReference type="Gene3D" id="3.30.40.10">
    <property type="entry name" value="Zinc/RING finger domain, C3HC4 (zinc finger)"/>
    <property type="match status" value="2"/>
</dbReference>
<evidence type="ECO:0000256" key="9">
    <source>
        <dbReference type="ARBA" id="ARBA00022833"/>
    </source>
</evidence>
<evidence type="ECO:0000256" key="2">
    <source>
        <dbReference type="ARBA" id="ARBA00004906"/>
    </source>
</evidence>
<evidence type="ECO:0000256" key="3">
    <source>
        <dbReference type="ARBA" id="ARBA00009119"/>
    </source>
</evidence>
<protein>
    <recommendedName>
        <fullName evidence="4">RING-type E3 ubiquitin transferase</fullName>
        <ecNumber evidence="4">2.3.2.27</ecNumber>
    </recommendedName>
</protein>
<dbReference type="Pfam" id="PF21361">
    <property type="entry name" value="Sina_ZnF"/>
    <property type="match status" value="1"/>
</dbReference>
<dbReference type="PANTHER" id="PTHR46632:SF16">
    <property type="entry name" value="E3 UBIQUITIN-PROTEIN LIGASE SINA-LIKE 10"/>
    <property type="match status" value="1"/>
</dbReference>
<keyword evidence="9" id="KW-0862">Zinc</keyword>
<dbReference type="PROSITE" id="PS50089">
    <property type="entry name" value="ZF_RING_2"/>
    <property type="match status" value="1"/>
</dbReference>
<evidence type="ECO:0000259" key="12">
    <source>
        <dbReference type="PROSITE" id="PS50089"/>
    </source>
</evidence>
<dbReference type="InterPro" id="IPR013083">
    <property type="entry name" value="Znf_RING/FYVE/PHD"/>
</dbReference>
<dbReference type="InterPro" id="IPR008974">
    <property type="entry name" value="TRAF-like"/>
</dbReference>
<comment type="similarity">
    <text evidence="3">Belongs to the SINA (Seven in absentia) family.</text>
</comment>
<evidence type="ECO:0000256" key="11">
    <source>
        <dbReference type="PROSITE-ProRule" id="PRU00455"/>
    </source>
</evidence>
<dbReference type="PANTHER" id="PTHR46632">
    <property type="entry name" value="E3 UBIQUITIN-PROTEIN LIGASE SINA-LIKE 4"/>
    <property type="match status" value="1"/>
</dbReference>
<dbReference type="GO" id="GO:0061630">
    <property type="term" value="F:ubiquitin protein ligase activity"/>
    <property type="evidence" value="ECO:0007669"/>
    <property type="project" value="UniProtKB-EC"/>
</dbReference>
<dbReference type="GO" id="GO:0008270">
    <property type="term" value="F:zinc ion binding"/>
    <property type="evidence" value="ECO:0007669"/>
    <property type="project" value="UniProtKB-KW"/>
</dbReference>
<comment type="catalytic activity">
    <reaction evidence="1">
        <text>S-ubiquitinyl-[E2 ubiquitin-conjugating enzyme]-L-cysteine + [acceptor protein]-L-lysine = [E2 ubiquitin-conjugating enzyme]-L-cysteine + N(6)-ubiquitinyl-[acceptor protein]-L-lysine.</text>
        <dbReference type="EC" id="2.3.2.27"/>
    </reaction>
</comment>
<name>D5AC11_PICSI</name>
<dbReference type="InterPro" id="IPR001841">
    <property type="entry name" value="Znf_RING"/>
</dbReference>
<dbReference type="InterPro" id="IPR049548">
    <property type="entry name" value="Sina-like_RING"/>
</dbReference>
<dbReference type="GO" id="GO:0005737">
    <property type="term" value="C:cytoplasm"/>
    <property type="evidence" value="ECO:0007669"/>
    <property type="project" value="InterPro"/>
</dbReference>
<evidence type="ECO:0000313" key="14">
    <source>
        <dbReference type="EMBL" id="ADE77080.1"/>
    </source>
</evidence>
<keyword evidence="5" id="KW-0808">Transferase</keyword>
<evidence type="ECO:0000256" key="4">
    <source>
        <dbReference type="ARBA" id="ARBA00012483"/>
    </source>
</evidence>
<dbReference type="EC" id="2.3.2.27" evidence="4"/>
<keyword evidence="7 11" id="KW-0863">Zinc-finger</keyword>
<dbReference type="Pfam" id="PF03145">
    <property type="entry name" value="Sina_TRAF"/>
    <property type="match status" value="1"/>
</dbReference>
<evidence type="ECO:0000256" key="6">
    <source>
        <dbReference type="ARBA" id="ARBA00022723"/>
    </source>
</evidence>
<dbReference type="CDD" id="cd16571">
    <property type="entry name" value="RING-HC_SIAHs"/>
    <property type="match status" value="1"/>
</dbReference>
<evidence type="ECO:0000256" key="1">
    <source>
        <dbReference type="ARBA" id="ARBA00000900"/>
    </source>
</evidence>
<dbReference type="SUPFAM" id="SSF49599">
    <property type="entry name" value="TRAF domain-like"/>
    <property type="match status" value="1"/>
</dbReference>
<dbReference type="PROSITE" id="PS51081">
    <property type="entry name" value="ZF_SIAH"/>
    <property type="match status" value="1"/>
</dbReference>
<dbReference type="InterPro" id="IPR013010">
    <property type="entry name" value="Znf_SIAH"/>
</dbReference>
<reference evidence="14" key="1">
    <citation type="submission" date="2010-04" db="EMBL/GenBank/DDBJ databases">
        <authorList>
            <person name="Reid K.E."/>
            <person name="Liao N."/>
            <person name="Chan S."/>
            <person name="Docking R."/>
            <person name="Taylor G."/>
            <person name="Moore R."/>
            <person name="Mayo M."/>
            <person name="Munro S."/>
            <person name="King J."/>
            <person name="Yanchuk A."/>
            <person name="Holt R."/>
            <person name="Jones S."/>
            <person name="Marra M."/>
            <person name="Ritland C.E."/>
            <person name="Ritland K."/>
            <person name="Bohlmann J."/>
        </authorList>
    </citation>
    <scope>NUCLEOTIDE SEQUENCE</scope>
    <source>
        <tissue evidence="14">Bud</tissue>
    </source>
</reference>